<dbReference type="EMBL" id="JBHSGK010000005">
    <property type="protein sequence ID" value="MFC4736392.1"/>
    <property type="molecule type" value="Genomic_DNA"/>
</dbReference>
<feature type="transmembrane region" description="Helical" evidence="3">
    <location>
        <begin position="33"/>
        <end position="60"/>
    </location>
</feature>
<dbReference type="GO" id="GO:0016740">
    <property type="term" value="F:transferase activity"/>
    <property type="evidence" value="ECO:0007669"/>
    <property type="project" value="UniProtKB-KW"/>
</dbReference>
<name>A0ABV9NSN2_9BACI</name>
<evidence type="ECO:0000313" key="5">
    <source>
        <dbReference type="Proteomes" id="UP001595896"/>
    </source>
</evidence>
<sequence length="198" mass="21949">MIDTKARYIVQPVIEKTAGAALRTGLSANQMTVLGFLTGAAAAGAVFAGWYVTGFLLLWFSGFLDAVDGTMARKTTSTKFGTVLDVSFDRLVEAGIILALAFRYPDLMWAMLLLMASILYTVTIFLTVGAVADKKTEKSFYYQPALAERTEGFILLSLMILFTEYLLFFTLLFLAVELITAFQRLYLAKKLLQEEEEA</sequence>
<keyword evidence="3" id="KW-0812">Transmembrane</keyword>
<dbReference type="PROSITE" id="PS00379">
    <property type="entry name" value="CDP_ALCOHOL_P_TRANSF"/>
    <property type="match status" value="1"/>
</dbReference>
<proteinExistence type="inferred from homology"/>
<feature type="transmembrane region" description="Helical" evidence="3">
    <location>
        <begin position="152"/>
        <end position="182"/>
    </location>
</feature>
<keyword evidence="5" id="KW-1185">Reference proteome</keyword>
<reference evidence="5" key="1">
    <citation type="journal article" date="2019" name="Int. J. Syst. Evol. Microbiol.">
        <title>The Global Catalogue of Microorganisms (GCM) 10K type strain sequencing project: providing services to taxonomists for standard genome sequencing and annotation.</title>
        <authorList>
            <consortium name="The Broad Institute Genomics Platform"/>
            <consortium name="The Broad Institute Genome Sequencing Center for Infectious Disease"/>
            <person name="Wu L."/>
            <person name="Ma J."/>
        </authorList>
    </citation>
    <scope>NUCLEOTIDE SEQUENCE [LARGE SCALE GENOMIC DNA]</scope>
    <source>
        <strain evidence="5">JCM 12165</strain>
    </source>
</reference>
<keyword evidence="1 2" id="KW-0808">Transferase</keyword>
<feature type="transmembrane region" description="Helical" evidence="3">
    <location>
        <begin position="109"/>
        <end position="132"/>
    </location>
</feature>
<evidence type="ECO:0000256" key="2">
    <source>
        <dbReference type="RuleBase" id="RU003750"/>
    </source>
</evidence>
<dbReference type="Proteomes" id="UP001595896">
    <property type="component" value="Unassembled WGS sequence"/>
</dbReference>
<evidence type="ECO:0000256" key="3">
    <source>
        <dbReference type="SAM" id="Phobius"/>
    </source>
</evidence>
<gene>
    <name evidence="4" type="ORF">ACFO4L_07315</name>
</gene>
<dbReference type="EC" id="2.7.8.-" evidence="4"/>
<keyword evidence="3" id="KW-1133">Transmembrane helix</keyword>
<dbReference type="Gene3D" id="1.20.120.1760">
    <property type="match status" value="1"/>
</dbReference>
<organism evidence="4 5">
    <name type="scientific">Bacillus daqingensis</name>
    <dbReference type="NCBI Taxonomy" id="872396"/>
    <lineage>
        <taxon>Bacteria</taxon>
        <taxon>Bacillati</taxon>
        <taxon>Bacillota</taxon>
        <taxon>Bacilli</taxon>
        <taxon>Bacillales</taxon>
        <taxon>Bacillaceae</taxon>
        <taxon>Bacillus</taxon>
    </lineage>
</organism>
<dbReference type="InterPro" id="IPR000462">
    <property type="entry name" value="CDP-OH_P_trans"/>
</dbReference>
<protein>
    <submittedName>
        <fullName evidence="4">CDP-alcohol phosphatidyltransferase family protein</fullName>
        <ecNumber evidence="4">2.7.8.-</ecNumber>
    </submittedName>
</protein>
<evidence type="ECO:0000313" key="4">
    <source>
        <dbReference type="EMBL" id="MFC4736392.1"/>
    </source>
</evidence>
<accession>A0ABV9NSN2</accession>
<dbReference type="InterPro" id="IPR043130">
    <property type="entry name" value="CDP-OH_PTrfase_TM_dom"/>
</dbReference>
<dbReference type="RefSeq" id="WP_377909037.1">
    <property type="nucleotide sequence ID" value="NZ_JBHSGK010000005.1"/>
</dbReference>
<keyword evidence="3" id="KW-0472">Membrane</keyword>
<evidence type="ECO:0000256" key="1">
    <source>
        <dbReference type="ARBA" id="ARBA00022679"/>
    </source>
</evidence>
<dbReference type="Pfam" id="PF01066">
    <property type="entry name" value="CDP-OH_P_transf"/>
    <property type="match status" value="1"/>
</dbReference>
<dbReference type="InterPro" id="IPR048254">
    <property type="entry name" value="CDP_ALCOHOL_P_TRANSF_CS"/>
</dbReference>
<comment type="caution">
    <text evidence="4">The sequence shown here is derived from an EMBL/GenBank/DDBJ whole genome shotgun (WGS) entry which is preliminary data.</text>
</comment>
<comment type="similarity">
    <text evidence="2">Belongs to the CDP-alcohol phosphatidyltransferase class-I family.</text>
</comment>